<dbReference type="SMART" id="SM00331">
    <property type="entry name" value="PP2C_SIG"/>
    <property type="match status" value="1"/>
</dbReference>
<keyword evidence="1" id="KW-0378">Hydrolase</keyword>
<keyword evidence="2" id="KW-1133">Transmembrane helix</keyword>
<dbReference type="Proteomes" id="UP001321421">
    <property type="component" value="Chromosome"/>
</dbReference>
<dbReference type="SUPFAM" id="SSF81606">
    <property type="entry name" value="PP2C-like"/>
    <property type="match status" value="1"/>
</dbReference>
<feature type="domain" description="PPM-type phosphatase" evidence="3">
    <location>
        <begin position="156"/>
        <end position="368"/>
    </location>
</feature>
<feature type="transmembrane region" description="Helical" evidence="2">
    <location>
        <begin position="97"/>
        <end position="116"/>
    </location>
</feature>
<name>A0ABM8H913_9MICO</name>
<reference evidence="5" key="1">
    <citation type="journal article" date="2019" name="Int. J. Syst. Evol. Microbiol.">
        <title>The Global Catalogue of Microorganisms (GCM) 10K type strain sequencing project: providing services to taxonomists for standard genome sequencing and annotation.</title>
        <authorList>
            <consortium name="The Broad Institute Genomics Platform"/>
            <consortium name="The Broad Institute Genome Sequencing Center for Infectious Disease"/>
            <person name="Wu L."/>
            <person name="Ma J."/>
        </authorList>
    </citation>
    <scope>NUCLEOTIDE SEQUENCE [LARGE SCALE GENOMIC DNA]</scope>
    <source>
        <strain evidence="5">NBRC 110608</strain>
    </source>
</reference>
<keyword evidence="2" id="KW-0472">Membrane</keyword>
<evidence type="ECO:0000259" key="3">
    <source>
        <dbReference type="SMART" id="SM00331"/>
    </source>
</evidence>
<dbReference type="InterPro" id="IPR036457">
    <property type="entry name" value="PPM-type-like_dom_sf"/>
</dbReference>
<feature type="transmembrane region" description="Helical" evidence="2">
    <location>
        <begin position="34"/>
        <end position="52"/>
    </location>
</feature>
<evidence type="ECO:0000313" key="5">
    <source>
        <dbReference type="Proteomes" id="UP001321421"/>
    </source>
</evidence>
<dbReference type="EMBL" id="AP027735">
    <property type="protein sequence ID" value="BDZ57405.1"/>
    <property type="molecule type" value="Genomic_DNA"/>
</dbReference>
<keyword evidence="2" id="KW-0812">Transmembrane</keyword>
<protein>
    <recommendedName>
        <fullName evidence="3">PPM-type phosphatase domain-containing protein</fullName>
    </recommendedName>
</protein>
<evidence type="ECO:0000256" key="1">
    <source>
        <dbReference type="ARBA" id="ARBA00022801"/>
    </source>
</evidence>
<organism evidence="4 5">
    <name type="scientific">Barrientosiimonas endolithica</name>
    <dbReference type="NCBI Taxonomy" id="1535208"/>
    <lineage>
        <taxon>Bacteria</taxon>
        <taxon>Bacillati</taxon>
        <taxon>Actinomycetota</taxon>
        <taxon>Actinomycetes</taxon>
        <taxon>Micrococcales</taxon>
        <taxon>Dermacoccaceae</taxon>
        <taxon>Barrientosiimonas</taxon>
    </lineage>
</organism>
<feature type="transmembrane region" description="Helical" evidence="2">
    <location>
        <begin position="64"/>
        <end position="91"/>
    </location>
</feature>
<gene>
    <name evidence="4" type="ORF">GCM10025872_10620</name>
</gene>
<dbReference type="PANTHER" id="PTHR43156:SF2">
    <property type="entry name" value="STAGE II SPORULATION PROTEIN E"/>
    <property type="match status" value="1"/>
</dbReference>
<dbReference type="InterPro" id="IPR052016">
    <property type="entry name" value="Bact_Sigma-Reg"/>
</dbReference>
<accession>A0ABM8H913</accession>
<evidence type="ECO:0000256" key="2">
    <source>
        <dbReference type="SAM" id="Phobius"/>
    </source>
</evidence>
<dbReference type="InterPro" id="IPR001932">
    <property type="entry name" value="PPM-type_phosphatase-like_dom"/>
</dbReference>
<proteinExistence type="predicted"/>
<dbReference type="PANTHER" id="PTHR43156">
    <property type="entry name" value="STAGE II SPORULATION PROTEIN E-RELATED"/>
    <property type="match status" value="1"/>
</dbReference>
<evidence type="ECO:0000313" key="4">
    <source>
        <dbReference type="EMBL" id="BDZ57405.1"/>
    </source>
</evidence>
<dbReference type="Gene3D" id="3.60.40.10">
    <property type="entry name" value="PPM-type phosphatase domain"/>
    <property type="match status" value="1"/>
</dbReference>
<dbReference type="Pfam" id="PF07228">
    <property type="entry name" value="SpoIIE"/>
    <property type="match status" value="1"/>
</dbReference>
<sequence length="369" mass="39180">MSIDLTARARRTRHAVATSSLPEPFQAGLRRERWLTTLLLALTALMTLAFVLRPVSLTLAPVVPLVVAAGLFLHAARMYVVFAAVAAGMLVTSLNAPAPPVTLAAIAVVMLLMLAVERRRMRAGIPQEVGVSILTDLRAQLERQAQVGDDLPAGWHLDSSVRAAHGEALSGDFLLTHRSEDDLLEVLLVDVAGKGLQTGTRSLMLSGAFSGLLGSTPPEGLLAAANRYLVRQSWPDGYATAVHLALDLGTGDYSLASAGHPAAMHHHAGAGRWQERSDARGVMLGVLDSGLVSYERVSGRLERGDALLLYSDGMIESPELDLGQGMDRMLGAADRVVACEPGAGEAAQICDFACAGEDDDRTTVLLRRE</sequence>
<keyword evidence="5" id="KW-1185">Reference proteome</keyword>
<dbReference type="RefSeq" id="WP_289232498.1">
    <property type="nucleotide sequence ID" value="NZ_AP027735.1"/>
</dbReference>